<dbReference type="EMBL" id="GEZM01053704">
    <property type="protein sequence ID" value="JAV73973.1"/>
    <property type="molecule type" value="Transcribed_RNA"/>
</dbReference>
<dbReference type="Pfam" id="PF10545">
    <property type="entry name" value="MADF_DNA_bdg"/>
    <property type="match status" value="1"/>
</dbReference>
<protein>
    <recommendedName>
        <fullName evidence="2">MADF domain-containing protein</fullName>
    </recommendedName>
</protein>
<name>A0A1Y1LK15_PHOPY</name>
<evidence type="ECO:0000259" key="2">
    <source>
        <dbReference type="PROSITE" id="PS51029"/>
    </source>
</evidence>
<evidence type="ECO:0000256" key="1">
    <source>
        <dbReference type="SAM" id="MobiDB-lite"/>
    </source>
</evidence>
<sequence>MAKKWSHEIVETLVSLYQLQPVLYKTDSPSYHNNLLRHKALDAIRTELMNIYKQDFTNEEISKKINNLRTQFIENVRKVKKQAPSGSGSESPKPAWWLYDSLFFLLPYLKKDKGISNIRTLSEDISQNTEVSVYEVANTELDVPEGEYSINEEGALSPVNDFEDLTPTPSPASMSESDPVHNKQSRTTVPAKSAKRSKKRKGDDAVKEAMLTAIKQINGNENSEFSSDIEKFLQYVGVGLQQISNASLYRKCKLEILGIIDTYQNNLNA</sequence>
<feature type="region of interest" description="Disordered" evidence="1">
    <location>
        <begin position="154"/>
        <end position="205"/>
    </location>
</feature>
<organism evidence="3">
    <name type="scientific">Photinus pyralis</name>
    <name type="common">Common eastern firefly</name>
    <name type="synonym">Lampyris pyralis</name>
    <dbReference type="NCBI Taxonomy" id="7054"/>
    <lineage>
        <taxon>Eukaryota</taxon>
        <taxon>Metazoa</taxon>
        <taxon>Ecdysozoa</taxon>
        <taxon>Arthropoda</taxon>
        <taxon>Hexapoda</taxon>
        <taxon>Insecta</taxon>
        <taxon>Pterygota</taxon>
        <taxon>Neoptera</taxon>
        <taxon>Endopterygota</taxon>
        <taxon>Coleoptera</taxon>
        <taxon>Polyphaga</taxon>
        <taxon>Elateriformia</taxon>
        <taxon>Elateroidea</taxon>
        <taxon>Lampyridae</taxon>
        <taxon>Lampyrinae</taxon>
        <taxon>Photinus</taxon>
    </lineage>
</organism>
<dbReference type="InterPro" id="IPR006578">
    <property type="entry name" value="MADF-dom"/>
</dbReference>
<reference evidence="3" key="1">
    <citation type="journal article" date="2016" name="Sci. Rep.">
        <title>Molecular characterization of firefly nuptial gifts: a multi-omics approach sheds light on postcopulatory sexual selection.</title>
        <authorList>
            <person name="Al-Wathiqui N."/>
            <person name="Fallon T.R."/>
            <person name="South A."/>
            <person name="Weng J.K."/>
            <person name="Lewis S.M."/>
        </authorList>
    </citation>
    <scope>NUCLEOTIDE SEQUENCE</scope>
</reference>
<dbReference type="SMART" id="SM00595">
    <property type="entry name" value="MADF"/>
    <property type="match status" value="1"/>
</dbReference>
<feature type="domain" description="MADF" evidence="2">
    <location>
        <begin position="12"/>
        <end position="110"/>
    </location>
</feature>
<dbReference type="PANTHER" id="PTHR21505:SF12">
    <property type="entry name" value="MADF DOMAIN-CONTAINING PROTEIN-RELATED"/>
    <property type="match status" value="1"/>
</dbReference>
<evidence type="ECO:0000313" key="3">
    <source>
        <dbReference type="EMBL" id="JAV73973.1"/>
    </source>
</evidence>
<dbReference type="PANTHER" id="PTHR21505">
    <property type="entry name" value="MADF DOMAIN-CONTAINING PROTEIN-RELATED"/>
    <property type="match status" value="1"/>
</dbReference>
<proteinExistence type="predicted"/>
<dbReference type="PROSITE" id="PS51029">
    <property type="entry name" value="MADF"/>
    <property type="match status" value="1"/>
</dbReference>
<accession>A0A1Y1LK15</accession>
<dbReference type="AlphaFoldDB" id="A0A1Y1LK15"/>